<evidence type="ECO:0000313" key="4">
    <source>
        <dbReference type="Proteomes" id="UP001594351"/>
    </source>
</evidence>
<reference evidence="3 4" key="1">
    <citation type="submission" date="2024-09" db="EMBL/GenBank/DDBJ databases">
        <title>Laminarin stimulates single cell rates of sulfate reduction while oxygen inhibits transcriptomic activity in coastal marine sediment.</title>
        <authorList>
            <person name="Lindsay M."/>
            <person name="Orcutt B."/>
            <person name="Emerson D."/>
            <person name="Stepanauskas R."/>
            <person name="D'Angelo T."/>
        </authorList>
    </citation>
    <scope>NUCLEOTIDE SEQUENCE [LARGE SCALE GENOMIC DNA]</scope>
    <source>
        <strain evidence="3">SAG AM-311-K15</strain>
    </source>
</reference>
<dbReference type="EMBL" id="JBHPBY010000017">
    <property type="protein sequence ID" value="MFC1849017.1"/>
    <property type="molecule type" value="Genomic_DNA"/>
</dbReference>
<dbReference type="InterPro" id="IPR016181">
    <property type="entry name" value="Acyl_CoA_acyltransferase"/>
</dbReference>
<dbReference type="Proteomes" id="UP001594351">
    <property type="component" value="Unassembled WGS sequence"/>
</dbReference>
<dbReference type="Pfam" id="PF00583">
    <property type="entry name" value="Acetyltransf_1"/>
    <property type="match status" value="1"/>
</dbReference>
<proteinExistence type="predicted"/>
<evidence type="ECO:0000313" key="3">
    <source>
        <dbReference type="EMBL" id="MFC1849017.1"/>
    </source>
</evidence>
<organism evidence="3 4">
    <name type="scientific">candidate division CSSED10-310 bacterium</name>
    <dbReference type="NCBI Taxonomy" id="2855610"/>
    <lineage>
        <taxon>Bacteria</taxon>
        <taxon>Bacteria division CSSED10-310</taxon>
    </lineage>
</organism>
<dbReference type="Gene3D" id="3.40.630.30">
    <property type="match status" value="1"/>
</dbReference>
<evidence type="ECO:0000259" key="2">
    <source>
        <dbReference type="Pfam" id="PF14268"/>
    </source>
</evidence>
<dbReference type="EC" id="2.3.1.-" evidence="3"/>
<gene>
    <name evidence="3" type="ORF">ACFL27_02300</name>
</gene>
<feature type="domain" description="N-acetyltransferase" evidence="1">
    <location>
        <begin position="70"/>
        <end position="126"/>
    </location>
</feature>
<dbReference type="GO" id="GO:0016746">
    <property type="term" value="F:acyltransferase activity"/>
    <property type="evidence" value="ECO:0007669"/>
    <property type="project" value="UniProtKB-KW"/>
</dbReference>
<dbReference type="CDD" id="cd04301">
    <property type="entry name" value="NAT_SF"/>
    <property type="match status" value="1"/>
</dbReference>
<accession>A0ABV6YS37</accession>
<dbReference type="InterPro" id="IPR000182">
    <property type="entry name" value="GNAT_dom"/>
</dbReference>
<protein>
    <submittedName>
        <fullName evidence="3">GNAT family N-acetyltransferase</fullName>
        <ecNumber evidence="3">2.3.1.-</ecNumber>
    </submittedName>
</protein>
<comment type="caution">
    <text evidence="3">The sequence shown here is derived from an EMBL/GenBank/DDBJ whole genome shotgun (WGS) entry which is preliminary data.</text>
</comment>
<dbReference type="InterPro" id="IPR025685">
    <property type="entry name" value="YoaP-like_dom"/>
</dbReference>
<keyword evidence="3" id="KW-0012">Acyltransferase</keyword>
<name>A0ABV6YS37_UNCC1</name>
<evidence type="ECO:0000259" key="1">
    <source>
        <dbReference type="Pfam" id="PF00583"/>
    </source>
</evidence>
<sequence>MLSTNISEEKLMVASKLEIITLNGQNIDHEHICCAIGSDKKNTARAQLKKEWLKQRFPEGHTFKKFNVRGKVFIEYVPAEYAWFPITAPGYVFIQCFWVSGRFKGQGLGMKLLAECERDCRTRNGLVAITSPKKRPFITDKKFLTKFEFQVCDKAEPFFELMVKKFKRNAPAPYFSEKAKQPALPGKKGLTFFYADLCPFNADFVEVMIKTGRKYNIPCEKIKIESLQQAKESPSPWGIFSVFYDDEFLTYEVMTEKKFDNLLQSKLQ</sequence>
<keyword evidence="4" id="KW-1185">Reference proteome</keyword>
<dbReference type="SUPFAM" id="SSF55729">
    <property type="entry name" value="Acyl-CoA N-acyltransferases (Nat)"/>
    <property type="match status" value="1"/>
</dbReference>
<dbReference type="Pfam" id="PF14268">
    <property type="entry name" value="YoaP"/>
    <property type="match status" value="1"/>
</dbReference>
<feature type="domain" description="YoaP-like" evidence="2">
    <location>
        <begin position="220"/>
        <end position="261"/>
    </location>
</feature>
<keyword evidence="3" id="KW-0808">Transferase</keyword>